<dbReference type="AlphaFoldDB" id="L5L7D3"/>
<gene>
    <name evidence="1" type="ORF">PAL_GLEAN10006679</name>
</gene>
<organism evidence="1 2">
    <name type="scientific">Pteropus alecto</name>
    <name type="common">Black flying fox</name>
    <dbReference type="NCBI Taxonomy" id="9402"/>
    <lineage>
        <taxon>Eukaryota</taxon>
        <taxon>Metazoa</taxon>
        <taxon>Chordata</taxon>
        <taxon>Craniata</taxon>
        <taxon>Vertebrata</taxon>
        <taxon>Euteleostomi</taxon>
        <taxon>Mammalia</taxon>
        <taxon>Eutheria</taxon>
        <taxon>Laurasiatheria</taxon>
        <taxon>Chiroptera</taxon>
        <taxon>Yinpterochiroptera</taxon>
        <taxon>Pteropodoidea</taxon>
        <taxon>Pteropodidae</taxon>
        <taxon>Pteropodinae</taxon>
        <taxon>Pteropus</taxon>
    </lineage>
</organism>
<proteinExistence type="predicted"/>
<keyword evidence="2" id="KW-1185">Reference proteome</keyword>
<accession>L5L7D3</accession>
<reference evidence="2" key="1">
    <citation type="journal article" date="2013" name="Science">
        <title>Comparative analysis of bat genomes provides insight into the evolution of flight and immunity.</title>
        <authorList>
            <person name="Zhang G."/>
            <person name="Cowled C."/>
            <person name="Shi Z."/>
            <person name="Huang Z."/>
            <person name="Bishop-Lilly K.A."/>
            <person name="Fang X."/>
            <person name="Wynne J.W."/>
            <person name="Xiong Z."/>
            <person name="Baker M.L."/>
            <person name="Zhao W."/>
            <person name="Tachedjian M."/>
            <person name="Zhu Y."/>
            <person name="Zhou P."/>
            <person name="Jiang X."/>
            <person name="Ng J."/>
            <person name="Yang L."/>
            <person name="Wu L."/>
            <person name="Xiao J."/>
            <person name="Feng Y."/>
            <person name="Chen Y."/>
            <person name="Sun X."/>
            <person name="Zhang Y."/>
            <person name="Marsh G.A."/>
            <person name="Crameri G."/>
            <person name="Broder C.C."/>
            <person name="Frey K.G."/>
            <person name="Wang L.F."/>
            <person name="Wang J."/>
        </authorList>
    </citation>
    <scope>NUCLEOTIDE SEQUENCE [LARGE SCALE GENOMIC DNA]</scope>
</reference>
<dbReference type="Proteomes" id="UP000010552">
    <property type="component" value="Unassembled WGS sequence"/>
</dbReference>
<protein>
    <submittedName>
        <fullName evidence="1">Uncharacterized protein</fullName>
    </submittedName>
</protein>
<dbReference type="InParanoid" id="L5L7D3"/>
<name>L5L7D3_PTEAL</name>
<sequence length="118" mass="13182">MDHRVGQSQTMALLAPGPPRFYVFLEGRLQWVLTTLGTPVFLTDSSDVMSVKLVPSSLEDVMKTLHTSNKANGQRCALVRATCQRWLWLSTKFSMTRKFNGVSTVHDQNMTVVLPSPS</sequence>
<evidence type="ECO:0000313" key="1">
    <source>
        <dbReference type="EMBL" id="ELK19181.1"/>
    </source>
</evidence>
<evidence type="ECO:0000313" key="2">
    <source>
        <dbReference type="Proteomes" id="UP000010552"/>
    </source>
</evidence>
<dbReference type="EMBL" id="KB030270">
    <property type="protein sequence ID" value="ELK19181.1"/>
    <property type="molecule type" value="Genomic_DNA"/>
</dbReference>